<organism evidence="1 2">
    <name type="scientific">Paenibacillus athensensis</name>
    <dbReference type="NCBI Taxonomy" id="1967502"/>
    <lineage>
        <taxon>Bacteria</taxon>
        <taxon>Bacillati</taxon>
        <taxon>Bacillota</taxon>
        <taxon>Bacilli</taxon>
        <taxon>Bacillales</taxon>
        <taxon>Paenibacillaceae</taxon>
        <taxon>Paenibacillus</taxon>
    </lineage>
</organism>
<protein>
    <recommendedName>
        <fullName evidence="3">Butirosin biosynthesis protein H N-terminal domain-containing protein</fullName>
    </recommendedName>
</protein>
<dbReference type="Proteomes" id="UP000298246">
    <property type="component" value="Unassembled WGS sequence"/>
</dbReference>
<evidence type="ECO:0000313" key="1">
    <source>
        <dbReference type="EMBL" id="TFE87963.1"/>
    </source>
</evidence>
<evidence type="ECO:0008006" key="3">
    <source>
        <dbReference type="Google" id="ProtNLM"/>
    </source>
</evidence>
<dbReference type="EMBL" id="MYFO01000011">
    <property type="protein sequence ID" value="TFE87963.1"/>
    <property type="molecule type" value="Genomic_DNA"/>
</dbReference>
<evidence type="ECO:0000313" key="2">
    <source>
        <dbReference type="Proteomes" id="UP000298246"/>
    </source>
</evidence>
<dbReference type="RefSeq" id="WP_134752473.1">
    <property type="nucleotide sequence ID" value="NZ_MYFO02000003.1"/>
</dbReference>
<sequence length="364" mass="41714">MNGNLSKEYYVGHDGVFNDFAPLLNCFQAALYFSLKAKKGLDKPFELFVQDPSYGLDTDPDGRYREIRNVQGWKCFEVFQTHDVKGRGAATLAEIEALLDQGDLVIFETFLNRVPHMKDFLALDFPFDPTRHNTPHNHIFVAVDYSDTHLYYLESPALLNAAHVPYENSRCVGMIEKSVLHHAIDCFLNYRRLEIKDAGLAEDNKRRRVVAAMRSLIGNIGRPVLETPTYTRHYGTDGLDRLIACCRSGEFVFSRPSSIHQSSEGDVLEWKLSNTRQQKSVLYHCIEAHPELFGAYGPALLERMRASIELWQMTMSKLRLMKLRRQDDTAALQELLLRMKDSELRFQEEAVRWHARTEAGLPAG</sequence>
<keyword evidence="2" id="KW-1185">Reference proteome</keyword>
<accession>A0A4Y8Q275</accession>
<reference evidence="1 2" key="1">
    <citation type="submission" date="2017-03" db="EMBL/GenBank/DDBJ databases">
        <title>Isolation of Levoglucosan Utilizing Bacteria.</title>
        <authorList>
            <person name="Arya A.S."/>
        </authorList>
    </citation>
    <scope>NUCLEOTIDE SEQUENCE [LARGE SCALE GENOMIC DNA]</scope>
    <source>
        <strain evidence="1 2">MEC069</strain>
    </source>
</reference>
<dbReference type="AlphaFoldDB" id="A0A4Y8Q275"/>
<name>A0A4Y8Q275_9BACL</name>
<proteinExistence type="predicted"/>
<dbReference type="OrthoDB" id="2521746at2"/>
<gene>
    <name evidence="1" type="ORF">B5M42_10400</name>
</gene>
<comment type="caution">
    <text evidence="1">The sequence shown here is derived from an EMBL/GenBank/DDBJ whole genome shotgun (WGS) entry which is preliminary data.</text>
</comment>